<dbReference type="Pfam" id="PF14543">
    <property type="entry name" value="TAXi_N"/>
    <property type="match status" value="1"/>
</dbReference>
<keyword evidence="4" id="KW-0378">Hydrolase</keyword>
<dbReference type="InterPro" id="IPR033121">
    <property type="entry name" value="PEPTIDASE_A1"/>
</dbReference>
<evidence type="ECO:0000313" key="7">
    <source>
        <dbReference type="EMBL" id="EYU46135.1"/>
    </source>
</evidence>
<feature type="domain" description="Peptidase A1" evidence="6">
    <location>
        <begin position="1"/>
        <end position="330"/>
    </location>
</feature>
<gene>
    <name evidence="7" type="ORF">MIMGU_mgv1a009551mg</name>
</gene>
<dbReference type="AlphaFoldDB" id="A0A022S483"/>
<dbReference type="EMBL" id="KI630171">
    <property type="protein sequence ID" value="EYU46135.1"/>
    <property type="molecule type" value="Genomic_DNA"/>
</dbReference>
<dbReference type="Pfam" id="PF14541">
    <property type="entry name" value="TAXi_C"/>
    <property type="match status" value="1"/>
</dbReference>
<evidence type="ECO:0000256" key="2">
    <source>
        <dbReference type="ARBA" id="ARBA00022670"/>
    </source>
</evidence>
<dbReference type="InterPro" id="IPR021109">
    <property type="entry name" value="Peptidase_aspartic_dom_sf"/>
</dbReference>
<dbReference type="Proteomes" id="UP000030748">
    <property type="component" value="Unassembled WGS sequence"/>
</dbReference>
<reference evidence="7 8" key="1">
    <citation type="journal article" date="2013" name="Proc. Natl. Acad. Sci. U.S.A.">
        <title>Fine-scale variation in meiotic recombination in Mimulus inferred from population shotgun sequencing.</title>
        <authorList>
            <person name="Hellsten U."/>
            <person name="Wright K.M."/>
            <person name="Jenkins J."/>
            <person name="Shu S."/>
            <person name="Yuan Y."/>
            <person name="Wessler S.R."/>
            <person name="Schmutz J."/>
            <person name="Willis J.H."/>
            <person name="Rokhsar D.S."/>
        </authorList>
    </citation>
    <scope>NUCLEOTIDE SEQUENCE [LARGE SCALE GENOMIC DNA]</scope>
    <source>
        <strain evidence="8">cv. DUN x IM62</strain>
    </source>
</reference>
<dbReference type="GO" id="GO:0004190">
    <property type="term" value="F:aspartic-type endopeptidase activity"/>
    <property type="evidence" value="ECO:0007669"/>
    <property type="project" value="UniProtKB-KW"/>
</dbReference>
<evidence type="ECO:0000256" key="4">
    <source>
        <dbReference type="ARBA" id="ARBA00022801"/>
    </source>
</evidence>
<dbReference type="InterPro" id="IPR032861">
    <property type="entry name" value="TAXi_N"/>
</dbReference>
<dbReference type="OMA" id="AFIVWES"/>
<sequence>MDTCSSLVWMQCEGCTKCFDQTPKPYPKSNSSSFRPLLVKNKPTPYRREYRDGSNTHGILARETFYFTLKTGGMAKFENVEFGCGLSNDMLMYKGYKNNKIAGLIGLGWDDNSSFLKQLGPQTEGIFSYCLPVVVSGKTPSTYLRFGDYASHLKTYKSTPLYNTNKDSSYYVDLQGISVNKTRLTINPKVFAFKNNTRFGCMIDTVTPYSRIVSPAFDVLKLALEKYFSKFKGLKKIKGESGLELCYERSKPEKYKNLPDVTFHLWGMEADFVMKAEAVFEVVGRSIPIRLREYFCLAMIRDSKVSVIGSYQQTNHRMIHDTKNKRLIFYPVDCSKNP</sequence>
<dbReference type="Gene3D" id="2.40.70.10">
    <property type="entry name" value="Acid Proteases"/>
    <property type="match status" value="2"/>
</dbReference>
<dbReference type="InterPro" id="IPR034161">
    <property type="entry name" value="Pepsin-like_plant"/>
</dbReference>
<evidence type="ECO:0000256" key="1">
    <source>
        <dbReference type="ARBA" id="ARBA00007447"/>
    </source>
</evidence>
<keyword evidence="2" id="KW-0645">Protease</keyword>
<comment type="similarity">
    <text evidence="1">Belongs to the peptidase A1 family.</text>
</comment>
<dbReference type="PROSITE" id="PS51767">
    <property type="entry name" value="PEPTIDASE_A1"/>
    <property type="match status" value="1"/>
</dbReference>
<evidence type="ECO:0000313" key="8">
    <source>
        <dbReference type="Proteomes" id="UP000030748"/>
    </source>
</evidence>
<dbReference type="PhylomeDB" id="A0A022S483"/>
<organism evidence="7 8">
    <name type="scientific">Erythranthe guttata</name>
    <name type="common">Yellow monkey flower</name>
    <name type="synonym">Mimulus guttatus</name>
    <dbReference type="NCBI Taxonomy" id="4155"/>
    <lineage>
        <taxon>Eukaryota</taxon>
        <taxon>Viridiplantae</taxon>
        <taxon>Streptophyta</taxon>
        <taxon>Embryophyta</taxon>
        <taxon>Tracheophyta</taxon>
        <taxon>Spermatophyta</taxon>
        <taxon>Magnoliopsida</taxon>
        <taxon>eudicotyledons</taxon>
        <taxon>Gunneridae</taxon>
        <taxon>Pentapetalae</taxon>
        <taxon>asterids</taxon>
        <taxon>lamiids</taxon>
        <taxon>Lamiales</taxon>
        <taxon>Phrymaceae</taxon>
        <taxon>Erythranthe</taxon>
    </lineage>
</organism>
<dbReference type="InterPro" id="IPR051708">
    <property type="entry name" value="Plant_Aspart_Prot_A1"/>
</dbReference>
<dbReference type="PANTHER" id="PTHR47967:SF125">
    <property type="entry name" value="PEPTIDASE A1 DOMAIN-CONTAINING PROTEIN"/>
    <property type="match status" value="1"/>
</dbReference>
<dbReference type="PANTHER" id="PTHR47967">
    <property type="entry name" value="OS07G0603500 PROTEIN-RELATED"/>
    <property type="match status" value="1"/>
</dbReference>
<dbReference type="SUPFAM" id="SSF50630">
    <property type="entry name" value="Acid proteases"/>
    <property type="match status" value="1"/>
</dbReference>
<evidence type="ECO:0000256" key="5">
    <source>
        <dbReference type="ARBA" id="ARBA00023180"/>
    </source>
</evidence>
<proteinExistence type="inferred from homology"/>
<dbReference type="STRING" id="4155.A0A022S483"/>
<dbReference type="CDD" id="cd05476">
    <property type="entry name" value="pepsin_A_like_plant"/>
    <property type="match status" value="1"/>
</dbReference>
<evidence type="ECO:0000256" key="3">
    <source>
        <dbReference type="ARBA" id="ARBA00022750"/>
    </source>
</evidence>
<protein>
    <recommendedName>
        <fullName evidence="6">Peptidase A1 domain-containing protein</fullName>
    </recommendedName>
</protein>
<keyword evidence="8" id="KW-1185">Reference proteome</keyword>
<dbReference type="KEGG" id="egt:105970158"/>
<dbReference type="GO" id="GO:0006508">
    <property type="term" value="P:proteolysis"/>
    <property type="evidence" value="ECO:0007669"/>
    <property type="project" value="UniProtKB-KW"/>
</dbReference>
<accession>A0A022S483</accession>
<dbReference type="InterPro" id="IPR032799">
    <property type="entry name" value="TAXi_C"/>
</dbReference>
<dbReference type="OrthoDB" id="1739127at2759"/>
<evidence type="ECO:0000259" key="6">
    <source>
        <dbReference type="PROSITE" id="PS51767"/>
    </source>
</evidence>
<keyword evidence="3" id="KW-0064">Aspartyl protease</keyword>
<keyword evidence="5" id="KW-0325">Glycoprotein</keyword>
<dbReference type="eggNOG" id="KOG1339">
    <property type="taxonomic scope" value="Eukaryota"/>
</dbReference>
<name>A0A022S483_ERYGU</name>